<proteinExistence type="inferred from homology"/>
<dbReference type="SUPFAM" id="SSF89957">
    <property type="entry name" value="MTH1187/YkoF-like"/>
    <property type="match status" value="1"/>
</dbReference>
<evidence type="ECO:0000313" key="3">
    <source>
        <dbReference type="EMBL" id="TQL71734.1"/>
    </source>
</evidence>
<comment type="similarity">
    <text evidence="1">Belongs to the UPF0045 family.</text>
</comment>
<dbReference type="PANTHER" id="PTHR33777:SF1">
    <property type="entry name" value="UPF0045 PROTEIN ECM15"/>
    <property type="match status" value="1"/>
</dbReference>
<dbReference type="InterPro" id="IPR029756">
    <property type="entry name" value="MTH1187/YkoF-like"/>
</dbReference>
<dbReference type="PANTHER" id="PTHR33777">
    <property type="entry name" value="UPF0045 PROTEIN ECM15"/>
    <property type="match status" value="1"/>
</dbReference>
<evidence type="ECO:0000256" key="1">
    <source>
        <dbReference type="ARBA" id="ARBA00010272"/>
    </source>
</evidence>
<dbReference type="OrthoDB" id="9793516at2"/>
<accession>A0A543AGM3</accession>
<name>A0A543AGM3_9MICC</name>
<sequence>MILAFSISVAGIGTLGEHAAANSPEDAATGSVARAVAAAYDVVRASGLPHRLSSMFTEIEGDWDEVMGVLKRCVDAVEPYGARISITMKADIRPAKSDGQLDAKIDRVHDLLDGRTQ</sequence>
<keyword evidence="4" id="KW-1185">Reference proteome</keyword>
<protein>
    <submittedName>
        <fullName evidence="3">Uncharacterized protein YqgV (UPF0045/DUF77 family)</fullName>
    </submittedName>
</protein>
<dbReference type="Gene3D" id="3.30.70.930">
    <property type="match status" value="1"/>
</dbReference>
<gene>
    <name evidence="3" type="ORF">FB556_2235</name>
</gene>
<dbReference type="AlphaFoldDB" id="A0A543AGM3"/>
<dbReference type="GO" id="GO:0005829">
    <property type="term" value="C:cytosol"/>
    <property type="evidence" value="ECO:0007669"/>
    <property type="project" value="TreeGrafter"/>
</dbReference>
<comment type="caution">
    <text evidence="3">The sequence shown here is derived from an EMBL/GenBank/DDBJ whole genome shotgun (WGS) entry which is preliminary data.</text>
</comment>
<feature type="domain" description="Thiamine-binding protein" evidence="2">
    <location>
        <begin position="24"/>
        <end position="108"/>
    </location>
</feature>
<organism evidence="3 4">
    <name type="scientific">Enteractinococcus coprophilus</name>
    <dbReference type="NCBI Taxonomy" id="1027633"/>
    <lineage>
        <taxon>Bacteria</taxon>
        <taxon>Bacillati</taxon>
        <taxon>Actinomycetota</taxon>
        <taxon>Actinomycetes</taxon>
        <taxon>Micrococcales</taxon>
        <taxon>Micrococcaceae</taxon>
    </lineage>
</organism>
<dbReference type="Pfam" id="PF01910">
    <property type="entry name" value="Thiamine_BP"/>
    <property type="match status" value="1"/>
</dbReference>
<reference evidence="3 4" key="1">
    <citation type="submission" date="2019-06" db="EMBL/GenBank/DDBJ databases">
        <title>Sequencing the genomes of 1000 actinobacteria strains.</title>
        <authorList>
            <person name="Klenk H.-P."/>
        </authorList>
    </citation>
    <scope>NUCLEOTIDE SEQUENCE [LARGE SCALE GENOMIC DNA]</scope>
    <source>
        <strain evidence="3 4">DSM 24083</strain>
    </source>
</reference>
<dbReference type="InterPro" id="IPR051614">
    <property type="entry name" value="UPF0045_domain"/>
</dbReference>
<dbReference type="Proteomes" id="UP000319746">
    <property type="component" value="Unassembled WGS sequence"/>
</dbReference>
<evidence type="ECO:0000313" key="4">
    <source>
        <dbReference type="Proteomes" id="UP000319746"/>
    </source>
</evidence>
<dbReference type="EMBL" id="VFOU01000003">
    <property type="protein sequence ID" value="TQL71734.1"/>
    <property type="molecule type" value="Genomic_DNA"/>
</dbReference>
<dbReference type="RefSeq" id="WP_141867555.1">
    <property type="nucleotide sequence ID" value="NZ_BAABAN010000001.1"/>
</dbReference>
<dbReference type="InterPro" id="IPR002767">
    <property type="entry name" value="Thiamine_BP"/>
</dbReference>
<evidence type="ECO:0000259" key="2">
    <source>
        <dbReference type="Pfam" id="PF01910"/>
    </source>
</evidence>